<comment type="similarity">
    <text evidence="1">Belongs to the UPF0174 family.</text>
</comment>
<feature type="domain" description="Ubiquinol-cytochrome c chaperone" evidence="2">
    <location>
        <begin position="54"/>
        <end position="227"/>
    </location>
</feature>
<evidence type="ECO:0000313" key="5">
    <source>
        <dbReference type="Proteomes" id="UP000829116"/>
    </source>
</evidence>
<dbReference type="AlphaFoldDB" id="A0A9Q8Q1M9"/>
<evidence type="ECO:0000259" key="2">
    <source>
        <dbReference type="Pfam" id="PF03981"/>
    </source>
</evidence>
<reference evidence="4" key="1">
    <citation type="submission" date="2022-03" db="EMBL/GenBank/DDBJ databases">
        <title>ESBL-producing Moellerella wisconsensis and Escherichia marmotae isolated from wild game meat.</title>
        <authorList>
            <person name="Biggel M."/>
        </authorList>
    </citation>
    <scope>NUCLEOTIDE SEQUENCE</scope>
    <source>
        <strain evidence="4">W51</strain>
    </source>
</reference>
<dbReference type="EMBL" id="CP093245">
    <property type="protein sequence ID" value="UNH31389.1"/>
    <property type="molecule type" value="Genomic_DNA"/>
</dbReference>
<name>A0A9Q8Q1M9_9GAMM</name>
<gene>
    <name evidence="4" type="ORF">MNY72_03455</name>
</gene>
<evidence type="ECO:0000256" key="1">
    <source>
        <dbReference type="ARBA" id="ARBA00006436"/>
    </source>
</evidence>
<dbReference type="Proteomes" id="UP000829116">
    <property type="component" value="Chromosome"/>
</dbReference>
<accession>A0A9Q8Q1M9</accession>
<sequence length="350" mass="38932">MAYRHDEDLQFLARCTDEELSDLVYCLTHDKNGETRWTEELTGTSAYKKYYPRHSQYWREIAAEIQCFGGNTIATLFRGGKGVLYREVLIDVCSKIKVNFNQNSSTSVIEGNLLMKIMTDALASMSQEEIAALGTGLGIKNTSGLTSEALTASFQAIFRAGGFKSYQLTLIVVNQVMKALIGRGLSFAANATLMRVMAVLSGPIGWTITGLWTAIDVGSTAYRVTIPAVIQVAFLRTQQAAKLANEIDFNTQEIIPESEKAPPKVGYWSGLDKFIADYWDVGFSLEQLKAINFLINNKKFSFTFADWLSIYEGNAAKFELGRLVKVGVLTKNSSYKGSYYSFNSLMDARR</sequence>
<evidence type="ECO:0000313" key="4">
    <source>
        <dbReference type="EMBL" id="UNH31389.1"/>
    </source>
</evidence>
<protein>
    <submittedName>
        <fullName evidence="4">DUF3944 domain-containing protein</fullName>
    </submittedName>
</protein>
<dbReference type="InterPro" id="IPR021150">
    <property type="entry name" value="Ubiq_cyt_c_chap"/>
</dbReference>
<feature type="domain" description="DUF3944" evidence="3">
    <location>
        <begin position="3"/>
        <end position="37"/>
    </location>
</feature>
<evidence type="ECO:0000259" key="3">
    <source>
        <dbReference type="Pfam" id="PF13099"/>
    </source>
</evidence>
<proteinExistence type="inferred from homology"/>
<dbReference type="Pfam" id="PF03981">
    <property type="entry name" value="Ubiq_cyt_C_chap"/>
    <property type="match status" value="1"/>
</dbReference>
<dbReference type="RefSeq" id="WP_241542419.1">
    <property type="nucleotide sequence ID" value="NZ_CAWQWN010000001.1"/>
</dbReference>
<organism evidence="4 5">
    <name type="scientific">Moellerella wisconsensis</name>
    <dbReference type="NCBI Taxonomy" id="158849"/>
    <lineage>
        <taxon>Bacteria</taxon>
        <taxon>Pseudomonadati</taxon>
        <taxon>Pseudomonadota</taxon>
        <taxon>Gammaproteobacteria</taxon>
        <taxon>Enterobacterales</taxon>
        <taxon>Morganellaceae</taxon>
        <taxon>Moellerella</taxon>
    </lineage>
</organism>
<dbReference type="Pfam" id="PF13099">
    <property type="entry name" value="DUF3944"/>
    <property type="match status" value="1"/>
</dbReference>
<dbReference type="InterPro" id="IPR025217">
    <property type="entry name" value="DUF3944"/>
</dbReference>